<dbReference type="InterPro" id="IPR035965">
    <property type="entry name" value="PAS-like_dom_sf"/>
</dbReference>
<proteinExistence type="predicted"/>
<name>A0ABM8XWU2_9BURK</name>
<comment type="caution">
    <text evidence="2">The sequence shown here is derived from an EMBL/GenBank/DDBJ whole genome shotgun (WGS) entry which is preliminary data.</text>
</comment>
<dbReference type="EMBL" id="CAJZAG010000013">
    <property type="protein sequence ID" value="CAG9184738.1"/>
    <property type="molecule type" value="Genomic_DNA"/>
</dbReference>
<keyword evidence="3" id="KW-1185">Reference proteome</keyword>
<evidence type="ECO:0000313" key="2">
    <source>
        <dbReference type="EMBL" id="CAG9184738.1"/>
    </source>
</evidence>
<dbReference type="RefSeq" id="WP_223994472.1">
    <property type="nucleotide sequence ID" value="NZ_CAJZAG010000013.1"/>
</dbReference>
<reference evidence="2 3" key="1">
    <citation type="submission" date="2021-08" db="EMBL/GenBank/DDBJ databases">
        <authorList>
            <person name="Peeters C."/>
        </authorList>
    </citation>
    <scope>NUCLEOTIDE SEQUENCE [LARGE SCALE GENOMIC DNA]</scope>
    <source>
        <strain evidence="2 3">LMG 32289</strain>
    </source>
</reference>
<dbReference type="Gene3D" id="3.30.450.20">
    <property type="entry name" value="PAS domain"/>
    <property type="match status" value="1"/>
</dbReference>
<organism evidence="2 3">
    <name type="scientific">Cupriavidus pampae</name>
    <dbReference type="NCBI Taxonomy" id="659251"/>
    <lineage>
        <taxon>Bacteria</taxon>
        <taxon>Pseudomonadati</taxon>
        <taxon>Pseudomonadota</taxon>
        <taxon>Betaproteobacteria</taxon>
        <taxon>Burkholderiales</taxon>
        <taxon>Burkholderiaceae</taxon>
        <taxon>Cupriavidus</taxon>
    </lineage>
</organism>
<dbReference type="Pfam" id="PF08670">
    <property type="entry name" value="MEKHLA"/>
    <property type="match status" value="1"/>
</dbReference>
<protein>
    <recommendedName>
        <fullName evidence="1">MEKHLA domain-containing protein</fullName>
    </recommendedName>
</protein>
<accession>A0ABM8XWU2</accession>
<evidence type="ECO:0000313" key="3">
    <source>
        <dbReference type="Proteomes" id="UP000706525"/>
    </source>
</evidence>
<sequence length="163" mass="18238">MSSPSVPLYQDLDFHRLLTTSYQRLLGQALVPIELGAAEGAAWLYAEAPFAVLAHNTAPDPVFVYGNVAAQQRFGYDWDEITRLPSRLSAEAPNREERQRFLERVQTLGYESGYKGVRITKSGQRFMIEEATLWQLLDADGQLHGQAVIIPRTSELADSELAD</sequence>
<feature type="domain" description="MEKHLA" evidence="1">
    <location>
        <begin position="14"/>
        <end position="151"/>
    </location>
</feature>
<evidence type="ECO:0000259" key="1">
    <source>
        <dbReference type="Pfam" id="PF08670"/>
    </source>
</evidence>
<gene>
    <name evidence="2" type="ORF">LMG32289_05720</name>
</gene>
<dbReference type="Proteomes" id="UP000706525">
    <property type="component" value="Unassembled WGS sequence"/>
</dbReference>
<dbReference type="SUPFAM" id="SSF55785">
    <property type="entry name" value="PYP-like sensor domain (PAS domain)"/>
    <property type="match status" value="1"/>
</dbReference>
<dbReference type="InterPro" id="IPR013978">
    <property type="entry name" value="MEKHLA"/>
</dbReference>